<keyword evidence="3" id="KW-1185">Reference proteome</keyword>
<dbReference type="Proteomes" id="UP000008311">
    <property type="component" value="Unassembled WGS sequence"/>
</dbReference>
<dbReference type="PANTHER" id="PTHR14363">
    <property type="entry name" value="HEPARANASE-RELATED"/>
    <property type="match status" value="1"/>
</dbReference>
<gene>
    <name evidence="2" type="ORF">RCOM_1621610</name>
</gene>
<name>B9RCW7_RICCO</name>
<organism evidence="2 3">
    <name type="scientific">Ricinus communis</name>
    <name type="common">Castor bean</name>
    <dbReference type="NCBI Taxonomy" id="3988"/>
    <lineage>
        <taxon>Eukaryota</taxon>
        <taxon>Viridiplantae</taxon>
        <taxon>Streptophyta</taxon>
        <taxon>Embryophyta</taxon>
        <taxon>Tracheophyta</taxon>
        <taxon>Spermatophyta</taxon>
        <taxon>Magnoliopsida</taxon>
        <taxon>eudicotyledons</taxon>
        <taxon>Gunneridae</taxon>
        <taxon>Pentapetalae</taxon>
        <taxon>rosids</taxon>
        <taxon>fabids</taxon>
        <taxon>Malpighiales</taxon>
        <taxon>Euphorbiaceae</taxon>
        <taxon>Acalyphoideae</taxon>
        <taxon>Acalypheae</taxon>
        <taxon>Ricinus</taxon>
    </lineage>
</organism>
<comment type="similarity">
    <text evidence="1">Belongs to the glycosyl hydrolase 79 family.</text>
</comment>
<protein>
    <recommendedName>
        <fullName evidence="4">Heparanase</fullName>
    </recommendedName>
</protein>
<dbReference type="InterPro" id="IPR017853">
    <property type="entry name" value="GH"/>
</dbReference>
<evidence type="ECO:0008006" key="4">
    <source>
        <dbReference type="Google" id="ProtNLM"/>
    </source>
</evidence>
<dbReference type="PANTHER" id="PTHR14363:SF13">
    <property type="entry name" value="OS07G0598400 PROTEIN"/>
    <property type="match status" value="1"/>
</dbReference>
<dbReference type="eggNOG" id="ENOG502QQST">
    <property type="taxonomic scope" value="Eukaryota"/>
</dbReference>
<evidence type="ECO:0000313" key="3">
    <source>
        <dbReference type="Proteomes" id="UP000008311"/>
    </source>
</evidence>
<dbReference type="Pfam" id="PF03662">
    <property type="entry name" value="Glyco_hydro_79n"/>
    <property type="match status" value="2"/>
</dbReference>
<evidence type="ECO:0000313" key="2">
    <source>
        <dbReference type="EMBL" id="EEF50784.1"/>
    </source>
</evidence>
<dbReference type="InParanoid" id="B9RCW7"/>
<evidence type="ECO:0000256" key="1">
    <source>
        <dbReference type="ARBA" id="ARBA00009800"/>
    </source>
</evidence>
<accession>B9RCW7</accession>
<sequence length="206" mass="23309">MKYTISKGYEIDSYEFGNELCSNGVTARVEAEQYGKTSLCLKNWCKNYTQIRRHSQRCWVQVVSLMINGLDPTLSNKIQDPFFLDQIAQMYSKVSTTIKEFGAWVGDAGEAYNNGSKSVSHTFAHGFWYLDQLGMTSTFNHKVFCRQTLIGGNYGLLNTTTFIPNPDNYGALLWHRLMGKNVLATSYVGSPYLRAYSHCPKATFSI</sequence>
<dbReference type="EMBL" id="EQ973775">
    <property type="protein sequence ID" value="EEF50784.1"/>
    <property type="molecule type" value="Genomic_DNA"/>
</dbReference>
<dbReference type="InterPro" id="IPR005199">
    <property type="entry name" value="Glyco_hydro_79"/>
</dbReference>
<proteinExistence type="inferred from homology"/>
<dbReference type="AlphaFoldDB" id="B9RCW7"/>
<reference evidence="3" key="1">
    <citation type="journal article" date="2010" name="Nat. Biotechnol.">
        <title>Draft genome sequence of the oilseed species Ricinus communis.</title>
        <authorList>
            <person name="Chan A.P."/>
            <person name="Crabtree J."/>
            <person name="Zhao Q."/>
            <person name="Lorenzi H."/>
            <person name="Orvis J."/>
            <person name="Puiu D."/>
            <person name="Melake-Berhan A."/>
            <person name="Jones K.M."/>
            <person name="Redman J."/>
            <person name="Chen G."/>
            <person name="Cahoon E.B."/>
            <person name="Gedil M."/>
            <person name="Stanke M."/>
            <person name="Haas B.J."/>
            <person name="Wortman J.R."/>
            <person name="Fraser-Liggett C.M."/>
            <person name="Ravel J."/>
            <person name="Rabinowicz P.D."/>
        </authorList>
    </citation>
    <scope>NUCLEOTIDE SEQUENCE [LARGE SCALE GENOMIC DNA]</scope>
    <source>
        <strain evidence="3">cv. Hale</strain>
    </source>
</reference>
<dbReference type="GO" id="GO:0004566">
    <property type="term" value="F:beta-glucuronidase activity"/>
    <property type="evidence" value="ECO:0000318"/>
    <property type="project" value="GO_Central"/>
</dbReference>
<dbReference type="SUPFAM" id="SSF51445">
    <property type="entry name" value="(Trans)glycosidases"/>
    <property type="match status" value="1"/>
</dbReference>
<dbReference type="GO" id="GO:0016020">
    <property type="term" value="C:membrane"/>
    <property type="evidence" value="ECO:0007669"/>
    <property type="project" value="InterPro"/>
</dbReference>
<dbReference type="Gene3D" id="3.20.20.80">
    <property type="entry name" value="Glycosidases"/>
    <property type="match status" value="1"/>
</dbReference>